<dbReference type="AlphaFoldDB" id="A0A0A1F7R6"/>
<name>A0A0A1F7R6_9BURK</name>
<dbReference type="KEGG" id="care:LT85_0665"/>
<reference evidence="2" key="1">
    <citation type="journal article" date="2014" name="Soil Biol. Biochem.">
        <title>Structure and function of bacterial communities in ageing soils: Insights from the Mendocino ecological staircase.</title>
        <authorList>
            <person name="Uroz S."/>
            <person name="Tech J.J."/>
            <person name="Sawaya N.A."/>
            <person name="Frey-Klett P."/>
            <person name="Leveau J.H.J."/>
        </authorList>
    </citation>
    <scope>NUCLEOTIDE SEQUENCE [LARGE SCALE GENOMIC DNA]</scope>
    <source>
        <strain evidence="2">Cal35</strain>
    </source>
</reference>
<evidence type="ECO:0000313" key="1">
    <source>
        <dbReference type="EMBL" id="AIY39825.1"/>
    </source>
</evidence>
<organism evidence="1 2">
    <name type="scientific">Collimonas arenae</name>
    <dbReference type="NCBI Taxonomy" id="279058"/>
    <lineage>
        <taxon>Bacteria</taxon>
        <taxon>Pseudomonadati</taxon>
        <taxon>Pseudomonadota</taxon>
        <taxon>Betaproteobacteria</taxon>
        <taxon>Burkholderiales</taxon>
        <taxon>Oxalobacteraceae</taxon>
        <taxon>Collimonas</taxon>
    </lineage>
</organism>
<proteinExistence type="predicted"/>
<dbReference type="InterPro" id="IPR036390">
    <property type="entry name" value="WH_DNA-bd_sf"/>
</dbReference>
<dbReference type="Gene3D" id="1.10.10.10">
    <property type="entry name" value="Winged helix-like DNA-binding domain superfamily/Winged helix DNA-binding domain"/>
    <property type="match status" value="1"/>
</dbReference>
<accession>A0A0A1F7R6</accession>
<protein>
    <submittedName>
        <fullName evidence="1">Uncharacterized protein</fullName>
    </submittedName>
</protein>
<evidence type="ECO:0000313" key="2">
    <source>
        <dbReference type="Proteomes" id="UP000030302"/>
    </source>
</evidence>
<keyword evidence="2" id="KW-1185">Reference proteome</keyword>
<dbReference type="HOGENOM" id="CLU_150493_1_0_4"/>
<dbReference type="InterPro" id="IPR036388">
    <property type="entry name" value="WH-like_DNA-bd_sf"/>
</dbReference>
<dbReference type="RefSeq" id="WP_216595041.1">
    <property type="nucleotide sequence ID" value="NZ_CP009962.1"/>
</dbReference>
<dbReference type="STRING" id="279058.LT85_0665"/>
<dbReference type="Proteomes" id="UP000030302">
    <property type="component" value="Chromosome"/>
</dbReference>
<sequence>MMILENEIDDAVLVILSALHADSVDEDNHRGEPGLSLAKLSKRTELRMSTLLRHLTALDDARIVSVVNNDDGTGRAALTPYGMAIFDALDESQSADMA</sequence>
<gene>
    <name evidence="1" type="ORF">LT85_0665</name>
</gene>
<dbReference type="SUPFAM" id="SSF46785">
    <property type="entry name" value="Winged helix' DNA-binding domain"/>
    <property type="match status" value="1"/>
</dbReference>
<dbReference type="EMBL" id="CP009962">
    <property type="protein sequence ID" value="AIY39825.1"/>
    <property type="molecule type" value="Genomic_DNA"/>
</dbReference>